<feature type="transmembrane region" description="Helical" evidence="2">
    <location>
        <begin position="12"/>
        <end position="31"/>
    </location>
</feature>
<feature type="non-terminal residue" evidence="3">
    <location>
        <position position="1"/>
    </location>
</feature>
<accession>A0A507C831</accession>
<keyword evidence="2" id="KW-0812">Transmembrane</keyword>
<feature type="region of interest" description="Disordered" evidence="1">
    <location>
        <begin position="186"/>
        <end position="234"/>
    </location>
</feature>
<organism evidence="3 4">
    <name type="scientific">Synchytrium endobioticum</name>
    <dbReference type="NCBI Taxonomy" id="286115"/>
    <lineage>
        <taxon>Eukaryota</taxon>
        <taxon>Fungi</taxon>
        <taxon>Fungi incertae sedis</taxon>
        <taxon>Chytridiomycota</taxon>
        <taxon>Chytridiomycota incertae sedis</taxon>
        <taxon>Chytridiomycetes</taxon>
        <taxon>Synchytriales</taxon>
        <taxon>Synchytriaceae</taxon>
        <taxon>Synchytrium</taxon>
    </lineage>
</organism>
<feature type="compositionally biased region" description="Basic and acidic residues" evidence="1">
    <location>
        <begin position="197"/>
        <end position="212"/>
    </location>
</feature>
<feature type="compositionally biased region" description="Polar residues" evidence="1">
    <location>
        <begin position="186"/>
        <end position="195"/>
    </location>
</feature>
<keyword evidence="2" id="KW-1133">Transmembrane helix</keyword>
<reference evidence="3 4" key="1">
    <citation type="journal article" date="2019" name="Sci. Rep.">
        <title>Comparative genomics of chytrid fungi reveal insights into the obligate biotrophic and pathogenic lifestyle of Synchytrium endobioticum.</title>
        <authorList>
            <person name="van de Vossenberg B.T.L.H."/>
            <person name="Warris S."/>
            <person name="Nguyen H.D.T."/>
            <person name="van Gent-Pelzer M.P.E."/>
            <person name="Joly D.L."/>
            <person name="van de Geest H.C."/>
            <person name="Bonants P.J.M."/>
            <person name="Smith D.S."/>
            <person name="Levesque C.A."/>
            <person name="van der Lee T.A.J."/>
        </authorList>
    </citation>
    <scope>NUCLEOTIDE SEQUENCE [LARGE SCALE GENOMIC DNA]</scope>
    <source>
        <strain evidence="3 4">LEV6574</strain>
    </source>
</reference>
<keyword evidence="2" id="KW-0472">Membrane</keyword>
<evidence type="ECO:0000256" key="2">
    <source>
        <dbReference type="SAM" id="Phobius"/>
    </source>
</evidence>
<comment type="caution">
    <text evidence="3">The sequence shown here is derived from an EMBL/GenBank/DDBJ whole genome shotgun (WGS) entry which is preliminary data.</text>
</comment>
<protein>
    <submittedName>
        <fullName evidence="3">Uncharacterized protein</fullName>
    </submittedName>
</protein>
<name>A0A507C831_9FUNG</name>
<feature type="compositionally biased region" description="Polar residues" evidence="1">
    <location>
        <begin position="80"/>
        <end position="95"/>
    </location>
</feature>
<sequence>IANNHLTKMRYTCILLLAIYAYLVCISATRLSEHGDVIAGRASSASKPSISLLHLLGCASSGEDVIDPLPYREVPEHFKSNTARNSIDRPSSARNSIDARISRHSRGSGAHYKEFSFPVPSSQIPSGAPGTNHEPVEAAVRTIQIWRLADDNKDERRKSFENFRVGDIPGSHDSNAAHRAEMYQNRQPGCLTSSARPEYHRNDPDSSRDMRRNFHTANRRSSVDRLPSWKVEIR</sequence>
<gene>
    <name evidence="3" type="ORF">SeLEV6574_g08361</name>
</gene>
<proteinExistence type="predicted"/>
<dbReference type="Proteomes" id="UP000320475">
    <property type="component" value="Unassembled WGS sequence"/>
</dbReference>
<dbReference type="AlphaFoldDB" id="A0A507C831"/>
<evidence type="ECO:0000256" key="1">
    <source>
        <dbReference type="SAM" id="MobiDB-lite"/>
    </source>
</evidence>
<feature type="region of interest" description="Disordered" evidence="1">
    <location>
        <begin position="80"/>
        <end position="134"/>
    </location>
</feature>
<dbReference type="EMBL" id="QEAM01000881">
    <property type="protein sequence ID" value="TPX33655.1"/>
    <property type="molecule type" value="Genomic_DNA"/>
</dbReference>
<evidence type="ECO:0000313" key="4">
    <source>
        <dbReference type="Proteomes" id="UP000320475"/>
    </source>
</evidence>
<evidence type="ECO:0000313" key="3">
    <source>
        <dbReference type="EMBL" id="TPX33655.1"/>
    </source>
</evidence>